<comment type="caution">
    <text evidence="5">The sequence shown here is derived from an EMBL/GenBank/DDBJ whole genome shotgun (WGS) entry which is preliminary data.</text>
</comment>
<dbReference type="AlphaFoldDB" id="A0A9P4NQ15"/>
<evidence type="ECO:0000313" key="5">
    <source>
        <dbReference type="EMBL" id="KAF2429206.1"/>
    </source>
</evidence>
<dbReference type="Proteomes" id="UP000800235">
    <property type="component" value="Unassembled WGS sequence"/>
</dbReference>
<dbReference type="Pfam" id="PF01753">
    <property type="entry name" value="zf-MYND"/>
    <property type="match status" value="1"/>
</dbReference>
<dbReference type="OrthoDB" id="432970at2759"/>
<dbReference type="Gene3D" id="6.10.140.2220">
    <property type="match status" value="1"/>
</dbReference>
<sequence length="254" mass="29281">TLCSHCATFTTKTCTGCTTAPQYHKEATDIYYCSTHCHNADWTNHQILCETRQQRVRLHQDIFLLHQTWTMLREEAWDEDISHVELKRNTLYLYEGEQHRPRRNMTMRRYPDNTEGSPKHKFAVLMAMGCSDSADVLSSLTSALFSGHARFPLRSSPNEDTDDMLELNAKVEEVILSVKNTPLSIRLVDSDGSVDNDEYFHEVLRISLPSGELWCADITGAQFGLPKILWPWHEYKTKYVDEIYIIAPLGTSRH</sequence>
<reference evidence="5" key="1">
    <citation type="journal article" date="2020" name="Stud. Mycol.">
        <title>101 Dothideomycetes genomes: a test case for predicting lifestyles and emergence of pathogens.</title>
        <authorList>
            <person name="Haridas S."/>
            <person name="Albert R."/>
            <person name="Binder M."/>
            <person name="Bloem J."/>
            <person name="Labutti K."/>
            <person name="Salamov A."/>
            <person name="Andreopoulos B."/>
            <person name="Baker S."/>
            <person name="Barry K."/>
            <person name="Bills G."/>
            <person name="Bluhm B."/>
            <person name="Cannon C."/>
            <person name="Castanera R."/>
            <person name="Culley D."/>
            <person name="Daum C."/>
            <person name="Ezra D."/>
            <person name="Gonzalez J."/>
            <person name="Henrissat B."/>
            <person name="Kuo A."/>
            <person name="Liang C."/>
            <person name="Lipzen A."/>
            <person name="Lutzoni F."/>
            <person name="Magnuson J."/>
            <person name="Mondo S."/>
            <person name="Nolan M."/>
            <person name="Ohm R."/>
            <person name="Pangilinan J."/>
            <person name="Park H.-J."/>
            <person name="Ramirez L."/>
            <person name="Alfaro M."/>
            <person name="Sun H."/>
            <person name="Tritt A."/>
            <person name="Yoshinaga Y."/>
            <person name="Zwiers L.-H."/>
            <person name="Turgeon B."/>
            <person name="Goodwin S."/>
            <person name="Spatafora J."/>
            <person name="Crous P."/>
            <person name="Grigoriev I."/>
        </authorList>
    </citation>
    <scope>NUCLEOTIDE SEQUENCE</scope>
    <source>
        <strain evidence="5">CBS 130266</strain>
    </source>
</reference>
<protein>
    <recommendedName>
        <fullName evidence="4">MYND-type domain-containing protein</fullName>
    </recommendedName>
</protein>
<name>A0A9P4NQ15_9PEZI</name>
<gene>
    <name evidence="5" type="ORF">EJ08DRAFT_564566</name>
</gene>
<evidence type="ECO:0000259" key="4">
    <source>
        <dbReference type="Pfam" id="PF01753"/>
    </source>
</evidence>
<keyword evidence="1" id="KW-0479">Metal-binding</keyword>
<keyword evidence="2" id="KW-0863">Zinc-finger</keyword>
<dbReference type="EMBL" id="MU007049">
    <property type="protein sequence ID" value="KAF2429206.1"/>
    <property type="molecule type" value="Genomic_DNA"/>
</dbReference>
<dbReference type="SUPFAM" id="SSF144232">
    <property type="entry name" value="HIT/MYND zinc finger-like"/>
    <property type="match status" value="1"/>
</dbReference>
<dbReference type="GO" id="GO:0008270">
    <property type="term" value="F:zinc ion binding"/>
    <property type="evidence" value="ECO:0007669"/>
    <property type="project" value="UniProtKB-KW"/>
</dbReference>
<organism evidence="5 6">
    <name type="scientific">Tothia fuscella</name>
    <dbReference type="NCBI Taxonomy" id="1048955"/>
    <lineage>
        <taxon>Eukaryota</taxon>
        <taxon>Fungi</taxon>
        <taxon>Dikarya</taxon>
        <taxon>Ascomycota</taxon>
        <taxon>Pezizomycotina</taxon>
        <taxon>Dothideomycetes</taxon>
        <taxon>Pleosporomycetidae</taxon>
        <taxon>Venturiales</taxon>
        <taxon>Cylindrosympodiaceae</taxon>
        <taxon>Tothia</taxon>
    </lineage>
</organism>
<feature type="non-terminal residue" evidence="5">
    <location>
        <position position="1"/>
    </location>
</feature>
<proteinExistence type="predicted"/>
<feature type="non-terminal residue" evidence="5">
    <location>
        <position position="254"/>
    </location>
</feature>
<dbReference type="InterPro" id="IPR002893">
    <property type="entry name" value="Znf_MYND"/>
</dbReference>
<evidence type="ECO:0000256" key="2">
    <source>
        <dbReference type="ARBA" id="ARBA00022771"/>
    </source>
</evidence>
<accession>A0A9P4NQ15</accession>
<evidence type="ECO:0000256" key="3">
    <source>
        <dbReference type="ARBA" id="ARBA00022833"/>
    </source>
</evidence>
<evidence type="ECO:0000313" key="6">
    <source>
        <dbReference type="Proteomes" id="UP000800235"/>
    </source>
</evidence>
<keyword evidence="6" id="KW-1185">Reference proteome</keyword>
<evidence type="ECO:0000256" key="1">
    <source>
        <dbReference type="ARBA" id="ARBA00022723"/>
    </source>
</evidence>
<feature type="domain" description="MYND-type" evidence="4">
    <location>
        <begin position="3"/>
        <end position="49"/>
    </location>
</feature>
<keyword evidence="3" id="KW-0862">Zinc</keyword>